<evidence type="ECO:0000256" key="2">
    <source>
        <dbReference type="ARBA" id="ARBA00022692"/>
    </source>
</evidence>
<keyword evidence="7" id="KW-1185">Reference proteome</keyword>
<feature type="transmembrane region" description="Helical" evidence="5">
    <location>
        <begin position="167"/>
        <end position="191"/>
    </location>
</feature>
<accession>A0A1B8G7D0</accession>
<dbReference type="Proteomes" id="UP000091956">
    <property type="component" value="Unassembled WGS sequence"/>
</dbReference>
<comment type="subcellular location">
    <subcellularLocation>
        <location evidence="1">Membrane</location>
        <topology evidence="1">Multi-pass membrane protein</topology>
    </subcellularLocation>
</comment>
<protein>
    <submittedName>
        <fullName evidence="6">Uncharacterized protein</fullName>
    </submittedName>
</protein>
<evidence type="ECO:0000256" key="4">
    <source>
        <dbReference type="ARBA" id="ARBA00023136"/>
    </source>
</evidence>
<evidence type="ECO:0000313" key="7">
    <source>
        <dbReference type="Proteomes" id="UP000091956"/>
    </source>
</evidence>
<dbReference type="PANTHER" id="PTHR31465:SF9">
    <property type="entry name" value="SPHINGOID LONG-CHAIN BASE TRANSPORTER RSB1"/>
    <property type="match status" value="1"/>
</dbReference>
<keyword evidence="2 5" id="KW-0812">Transmembrane</keyword>
<evidence type="ECO:0000256" key="1">
    <source>
        <dbReference type="ARBA" id="ARBA00004141"/>
    </source>
</evidence>
<gene>
    <name evidence="6" type="ORF">VE01_10229</name>
</gene>
<keyword evidence="3 5" id="KW-1133">Transmembrane helix</keyword>
<feature type="transmembrane region" description="Helical" evidence="5">
    <location>
        <begin position="212"/>
        <end position="236"/>
    </location>
</feature>
<feature type="transmembrane region" description="Helical" evidence="5">
    <location>
        <begin position="251"/>
        <end position="271"/>
    </location>
</feature>
<proteinExistence type="predicted"/>
<dbReference type="EMBL" id="KV460281">
    <property type="protein sequence ID" value="OBT91738.2"/>
    <property type="molecule type" value="Genomic_DNA"/>
</dbReference>
<evidence type="ECO:0000256" key="5">
    <source>
        <dbReference type="SAM" id="Phobius"/>
    </source>
</evidence>
<dbReference type="GO" id="GO:0005886">
    <property type="term" value="C:plasma membrane"/>
    <property type="evidence" value="ECO:0007669"/>
    <property type="project" value="TreeGrafter"/>
</dbReference>
<dbReference type="RefSeq" id="XP_018125471.2">
    <property type="nucleotide sequence ID" value="XM_018279632.2"/>
</dbReference>
<evidence type="ECO:0000256" key="3">
    <source>
        <dbReference type="ARBA" id="ARBA00022989"/>
    </source>
</evidence>
<name>A0A1B8G7D0_9PEZI</name>
<organism evidence="6 7">
    <name type="scientific">Pseudogymnoascus verrucosus</name>
    <dbReference type="NCBI Taxonomy" id="342668"/>
    <lineage>
        <taxon>Eukaryota</taxon>
        <taxon>Fungi</taxon>
        <taxon>Dikarya</taxon>
        <taxon>Ascomycota</taxon>
        <taxon>Pezizomycotina</taxon>
        <taxon>Leotiomycetes</taxon>
        <taxon>Thelebolales</taxon>
        <taxon>Thelebolaceae</taxon>
        <taxon>Pseudogymnoascus</taxon>
    </lineage>
</organism>
<dbReference type="PANTHER" id="PTHR31465">
    <property type="entry name" value="PROTEIN RTA1-RELATED"/>
    <property type="match status" value="1"/>
</dbReference>
<dbReference type="InterPro" id="IPR007568">
    <property type="entry name" value="RTA1"/>
</dbReference>
<evidence type="ECO:0000313" key="6">
    <source>
        <dbReference type="EMBL" id="OBT91738.2"/>
    </source>
</evidence>
<feature type="transmembrane region" description="Helical" evidence="5">
    <location>
        <begin position="86"/>
        <end position="109"/>
    </location>
</feature>
<reference evidence="7" key="2">
    <citation type="journal article" date="2018" name="Nat. Commun.">
        <title>Extreme sensitivity to ultraviolet light in the fungal pathogen causing white-nose syndrome of bats.</title>
        <authorList>
            <person name="Palmer J.M."/>
            <person name="Drees K.P."/>
            <person name="Foster J.T."/>
            <person name="Lindner D.L."/>
        </authorList>
    </citation>
    <scope>NUCLEOTIDE SEQUENCE [LARGE SCALE GENOMIC DNA]</scope>
    <source>
        <strain evidence="7">UAMH 10579</strain>
    </source>
</reference>
<dbReference type="AlphaFoldDB" id="A0A1B8G7D0"/>
<sequence>MMSLTTCANIGVGPDCPADGSPLGYAPNLAASIAFLSLFAVSLIAHVVWGIRYRTWTFMVCMVLGSMTEVIGYVGRVFMHKNPYNLSTFLVQVVCLTTAPAFYSAALYLCLGRIIMIFGRDFSRIAPIRYSQFFIFCDWVSLSLQGAGGGLASSSTTDSTMNLGNRLMLVGLITQVVTMFIFGCMCADLAIRIRRYPERKNPKYKLMRSSMPFRGFLIMALVFGLSIFIRCVYRVAELGPGWDNPLMRNETLFIILESCMVTIASIAFCIFHPGFGFQRNFDKIEYSTVPRETSWSETNNEMFAAN</sequence>
<keyword evidence="4 5" id="KW-0472">Membrane</keyword>
<reference evidence="6 7" key="1">
    <citation type="submission" date="2016-03" db="EMBL/GenBank/DDBJ databases">
        <title>Comparative genomics of Pseudogymnoascus destructans, the fungus causing white-nose syndrome of bats.</title>
        <authorList>
            <person name="Palmer J.M."/>
            <person name="Drees K.P."/>
            <person name="Foster J.T."/>
            <person name="Lindner D.L."/>
        </authorList>
    </citation>
    <scope>NUCLEOTIDE SEQUENCE [LARGE SCALE GENOMIC DNA]</scope>
    <source>
        <strain evidence="6 7">UAMH 10579</strain>
    </source>
</reference>
<dbReference type="GeneID" id="28843615"/>
<dbReference type="Pfam" id="PF04479">
    <property type="entry name" value="RTA1"/>
    <property type="match status" value="1"/>
</dbReference>
<feature type="transmembrane region" description="Helical" evidence="5">
    <location>
        <begin position="56"/>
        <end position="74"/>
    </location>
</feature>
<feature type="transmembrane region" description="Helical" evidence="5">
    <location>
        <begin position="130"/>
        <end position="147"/>
    </location>
</feature>
<dbReference type="GO" id="GO:0000324">
    <property type="term" value="C:fungal-type vacuole"/>
    <property type="evidence" value="ECO:0007669"/>
    <property type="project" value="TreeGrafter"/>
</dbReference>
<feature type="transmembrane region" description="Helical" evidence="5">
    <location>
        <begin position="29"/>
        <end position="49"/>
    </location>
</feature>